<comment type="caution">
    <text evidence="2">The sequence shown here is derived from an EMBL/GenBank/DDBJ whole genome shotgun (WGS) entry which is preliminary data.</text>
</comment>
<dbReference type="PANTHER" id="PTHR22916:SF3">
    <property type="entry name" value="UDP-GLCNAC:BETAGAL BETA-1,3-N-ACETYLGLUCOSAMINYLTRANSFERASE-LIKE PROTEIN 1"/>
    <property type="match status" value="1"/>
</dbReference>
<feature type="domain" description="Glycosyltransferase 2-like" evidence="1">
    <location>
        <begin position="7"/>
        <end position="111"/>
    </location>
</feature>
<keyword evidence="3" id="KW-1185">Reference proteome</keyword>
<accession>A0A562U092</accession>
<dbReference type="AlphaFoldDB" id="A0A562U092"/>
<dbReference type="CDD" id="cd00761">
    <property type="entry name" value="Glyco_tranf_GTA_type"/>
    <property type="match status" value="1"/>
</dbReference>
<keyword evidence="2" id="KW-0808">Transferase</keyword>
<dbReference type="EMBL" id="VLLI01000007">
    <property type="protein sequence ID" value="TWI99259.1"/>
    <property type="molecule type" value="Genomic_DNA"/>
</dbReference>
<dbReference type="OrthoDB" id="9815829at2"/>
<dbReference type="InterPro" id="IPR001173">
    <property type="entry name" value="Glyco_trans_2-like"/>
</dbReference>
<protein>
    <submittedName>
        <fullName evidence="2">Glycosyl transferase family 2</fullName>
    </submittedName>
</protein>
<proteinExistence type="predicted"/>
<gene>
    <name evidence="2" type="ORF">JN11_02576</name>
</gene>
<organism evidence="2 3">
    <name type="scientific">Mucilaginibacter frigoritolerans</name>
    <dbReference type="NCBI Taxonomy" id="652788"/>
    <lineage>
        <taxon>Bacteria</taxon>
        <taxon>Pseudomonadati</taxon>
        <taxon>Bacteroidota</taxon>
        <taxon>Sphingobacteriia</taxon>
        <taxon>Sphingobacteriales</taxon>
        <taxon>Sphingobacteriaceae</taxon>
        <taxon>Mucilaginibacter</taxon>
    </lineage>
</organism>
<sequence length="315" mass="36132">MAVQLGIVIPAYKAKYLDAALMSIAAQTNKSFKVYVCDDGSKEDIKSIANKYTDQLDIQYHRFDENLGGRSLVQHWNRSIALANEEWLWLFSDDDVLAPGCVQAFFDALQITQSQHNLYRFNIEMIDANDEVICVKEPHPTTETGYEFLKRRLQSKSLSAVVEYVFKKEVFDASNGFDDFPLAYCADDATWLKFAGNLLIFTIQSQKIYWRASGINISSSGGFQTQKMEALLKFVKHILNKYPENKTELLQLAEPWFYENLGYIHGRLSFWEAMKLSFKLNALFKGSKPGAMKKIIASQLRNTRFADKVQKWSGY</sequence>
<evidence type="ECO:0000259" key="1">
    <source>
        <dbReference type="Pfam" id="PF00535"/>
    </source>
</evidence>
<dbReference type="GO" id="GO:0016758">
    <property type="term" value="F:hexosyltransferase activity"/>
    <property type="evidence" value="ECO:0007669"/>
    <property type="project" value="UniProtKB-ARBA"/>
</dbReference>
<dbReference type="Gene3D" id="3.90.550.10">
    <property type="entry name" value="Spore Coat Polysaccharide Biosynthesis Protein SpsA, Chain A"/>
    <property type="match status" value="1"/>
</dbReference>
<dbReference type="Pfam" id="PF00535">
    <property type="entry name" value="Glycos_transf_2"/>
    <property type="match status" value="1"/>
</dbReference>
<dbReference type="PANTHER" id="PTHR22916">
    <property type="entry name" value="GLYCOSYLTRANSFERASE"/>
    <property type="match status" value="1"/>
</dbReference>
<evidence type="ECO:0000313" key="2">
    <source>
        <dbReference type="EMBL" id="TWI99259.1"/>
    </source>
</evidence>
<dbReference type="SUPFAM" id="SSF53448">
    <property type="entry name" value="Nucleotide-diphospho-sugar transferases"/>
    <property type="match status" value="1"/>
</dbReference>
<reference evidence="2 3" key="1">
    <citation type="submission" date="2019-07" db="EMBL/GenBank/DDBJ databases">
        <title>Genomic Encyclopedia of Archaeal and Bacterial Type Strains, Phase II (KMG-II): from individual species to whole genera.</title>
        <authorList>
            <person name="Goeker M."/>
        </authorList>
    </citation>
    <scope>NUCLEOTIDE SEQUENCE [LARGE SCALE GENOMIC DNA]</scope>
    <source>
        <strain evidence="2 3">ATCC BAA-1854</strain>
    </source>
</reference>
<evidence type="ECO:0000313" key="3">
    <source>
        <dbReference type="Proteomes" id="UP000317010"/>
    </source>
</evidence>
<dbReference type="InterPro" id="IPR029044">
    <property type="entry name" value="Nucleotide-diphossugar_trans"/>
</dbReference>
<dbReference type="Proteomes" id="UP000317010">
    <property type="component" value="Unassembled WGS sequence"/>
</dbReference>
<dbReference type="RefSeq" id="WP_144913061.1">
    <property type="nucleotide sequence ID" value="NZ_VLLI01000007.1"/>
</dbReference>
<name>A0A562U092_9SPHI</name>